<dbReference type="AlphaFoldDB" id="A0A5N6KWD3"/>
<proteinExistence type="predicted"/>
<organism evidence="1 2">
    <name type="scientific">Carpinus fangiana</name>
    <dbReference type="NCBI Taxonomy" id="176857"/>
    <lineage>
        <taxon>Eukaryota</taxon>
        <taxon>Viridiplantae</taxon>
        <taxon>Streptophyta</taxon>
        <taxon>Embryophyta</taxon>
        <taxon>Tracheophyta</taxon>
        <taxon>Spermatophyta</taxon>
        <taxon>Magnoliopsida</taxon>
        <taxon>eudicotyledons</taxon>
        <taxon>Gunneridae</taxon>
        <taxon>Pentapetalae</taxon>
        <taxon>rosids</taxon>
        <taxon>fabids</taxon>
        <taxon>Fagales</taxon>
        <taxon>Betulaceae</taxon>
        <taxon>Carpinus</taxon>
    </lineage>
</organism>
<dbReference type="OrthoDB" id="10262656at2759"/>
<dbReference type="EMBL" id="VIBQ01000014">
    <property type="protein sequence ID" value="KAB8349613.1"/>
    <property type="molecule type" value="Genomic_DNA"/>
</dbReference>
<keyword evidence="2" id="KW-1185">Reference proteome</keyword>
<name>A0A5N6KWD3_9ROSI</name>
<comment type="caution">
    <text evidence="1">The sequence shown here is derived from an EMBL/GenBank/DDBJ whole genome shotgun (WGS) entry which is preliminary data.</text>
</comment>
<evidence type="ECO:0000313" key="1">
    <source>
        <dbReference type="EMBL" id="KAB8349613.1"/>
    </source>
</evidence>
<protein>
    <submittedName>
        <fullName evidence="1">Uncharacterized protein</fullName>
    </submittedName>
</protein>
<reference evidence="1 2" key="1">
    <citation type="submission" date="2019-06" db="EMBL/GenBank/DDBJ databases">
        <title>A chromosomal-level reference genome of Carpinus fangiana (Coryloideae, Betulaceae).</title>
        <authorList>
            <person name="Yang X."/>
            <person name="Wang Z."/>
            <person name="Zhang L."/>
            <person name="Hao G."/>
            <person name="Liu J."/>
            <person name="Yang Y."/>
        </authorList>
    </citation>
    <scope>NUCLEOTIDE SEQUENCE [LARGE SCALE GENOMIC DNA]</scope>
    <source>
        <strain evidence="1">Cfa_2016G</strain>
        <tissue evidence="1">Leaf</tissue>
    </source>
</reference>
<dbReference type="Proteomes" id="UP000327013">
    <property type="component" value="Unassembled WGS sequence"/>
</dbReference>
<sequence length="166" mass="17872">MGVRLWRACAIAWRSCQTGRCISRVQAGSEKVLVHERGTLVVEIGGPFCDFGVLEFSLAHVDPCSDFADDPPSGLDSRVLALLFLIVCLFEKKNADKQAEEDDEGADNIGQEIRELLPDRSRPEDAGIILHRICQTSAEPGSYDGPSQGLANGGGGVAFQLTLGTR</sequence>
<evidence type="ECO:0000313" key="2">
    <source>
        <dbReference type="Proteomes" id="UP000327013"/>
    </source>
</evidence>
<gene>
    <name evidence="1" type="ORF">FH972_023636</name>
</gene>
<accession>A0A5N6KWD3</accession>